<feature type="domain" description="Methionyl/Leucyl tRNA synthetase" evidence="6">
    <location>
        <begin position="2"/>
        <end position="66"/>
    </location>
</feature>
<dbReference type="GO" id="GO:0017101">
    <property type="term" value="C:aminoacyl-tRNA synthetase multienzyme complex"/>
    <property type="evidence" value="ECO:0007669"/>
    <property type="project" value="TreeGrafter"/>
</dbReference>
<keyword evidence="3" id="KW-0067">ATP-binding</keyword>
<evidence type="ECO:0000259" key="6">
    <source>
        <dbReference type="Pfam" id="PF09334"/>
    </source>
</evidence>
<keyword evidence="1" id="KW-0436">Ligase</keyword>
<organism evidence="7 8">
    <name type="scientific">Aramus guarauna</name>
    <name type="common">Limpkin</name>
    <name type="synonym">Scolopax guarauna</name>
    <dbReference type="NCBI Taxonomy" id="54356"/>
    <lineage>
        <taxon>Eukaryota</taxon>
        <taxon>Metazoa</taxon>
        <taxon>Chordata</taxon>
        <taxon>Craniata</taxon>
        <taxon>Vertebrata</taxon>
        <taxon>Euteleostomi</taxon>
        <taxon>Archelosauria</taxon>
        <taxon>Archosauria</taxon>
        <taxon>Dinosauria</taxon>
        <taxon>Saurischia</taxon>
        <taxon>Theropoda</taxon>
        <taxon>Coelurosauria</taxon>
        <taxon>Aves</taxon>
        <taxon>Neognathae</taxon>
        <taxon>Neoaves</taxon>
        <taxon>Gruiformes</taxon>
        <taxon>Aramidae</taxon>
        <taxon>Aramus</taxon>
    </lineage>
</organism>
<protein>
    <submittedName>
        <fullName evidence="7">SYMC protein</fullName>
    </submittedName>
</protein>
<feature type="non-terminal residue" evidence="7">
    <location>
        <position position="1"/>
    </location>
</feature>
<dbReference type="SUPFAM" id="SSF52374">
    <property type="entry name" value="Nucleotidylyl transferase"/>
    <property type="match status" value="1"/>
</dbReference>
<dbReference type="GO" id="GO:0006431">
    <property type="term" value="P:methionyl-tRNA aminoacylation"/>
    <property type="evidence" value="ECO:0007669"/>
    <property type="project" value="TreeGrafter"/>
</dbReference>
<dbReference type="SUPFAM" id="SSF47323">
    <property type="entry name" value="Anticodon-binding domain of a subclass of class I aminoacyl-tRNA synthetases"/>
    <property type="match status" value="1"/>
</dbReference>
<gene>
    <name evidence="7" type="primary">Mars_1</name>
    <name evidence="7" type="ORF">ARAGUA_R16030</name>
</gene>
<evidence type="ECO:0000256" key="4">
    <source>
        <dbReference type="ARBA" id="ARBA00022917"/>
    </source>
</evidence>
<dbReference type="Proteomes" id="UP000567570">
    <property type="component" value="Unassembled WGS sequence"/>
</dbReference>
<accession>A0A7L1T7U3</accession>
<evidence type="ECO:0000313" key="7">
    <source>
        <dbReference type="EMBL" id="NXO57581.1"/>
    </source>
</evidence>
<evidence type="ECO:0000256" key="2">
    <source>
        <dbReference type="ARBA" id="ARBA00022741"/>
    </source>
</evidence>
<dbReference type="GO" id="GO:0005524">
    <property type="term" value="F:ATP binding"/>
    <property type="evidence" value="ECO:0007669"/>
    <property type="project" value="UniProtKB-KW"/>
</dbReference>
<evidence type="ECO:0000256" key="1">
    <source>
        <dbReference type="ARBA" id="ARBA00022598"/>
    </source>
</evidence>
<dbReference type="GO" id="GO:0005829">
    <property type="term" value="C:cytosol"/>
    <property type="evidence" value="ECO:0007669"/>
    <property type="project" value="TreeGrafter"/>
</dbReference>
<keyword evidence="4" id="KW-0648">Protein biosynthesis</keyword>
<dbReference type="Gene3D" id="1.10.730.10">
    <property type="entry name" value="Isoleucyl-tRNA Synthetase, Domain 1"/>
    <property type="match status" value="1"/>
</dbReference>
<evidence type="ECO:0000256" key="5">
    <source>
        <dbReference type="ARBA" id="ARBA00023146"/>
    </source>
</evidence>
<proteinExistence type="predicted"/>
<name>A0A7L1T7U3_ARAGA</name>
<dbReference type="AlphaFoldDB" id="A0A7L1T7U3"/>
<keyword evidence="8" id="KW-1185">Reference proteome</keyword>
<dbReference type="GO" id="GO:0004825">
    <property type="term" value="F:methionine-tRNA ligase activity"/>
    <property type="evidence" value="ECO:0007669"/>
    <property type="project" value="InterPro"/>
</dbReference>
<keyword evidence="2" id="KW-0547">Nucleotide-binding</keyword>
<dbReference type="InterPro" id="IPR014729">
    <property type="entry name" value="Rossmann-like_a/b/a_fold"/>
</dbReference>
<comment type="caution">
    <text evidence="7">The sequence shown here is derived from an EMBL/GenBank/DDBJ whole genome shotgun (WGS) entry which is preliminary data.</text>
</comment>
<evidence type="ECO:0000313" key="8">
    <source>
        <dbReference type="Proteomes" id="UP000567570"/>
    </source>
</evidence>
<evidence type="ECO:0000256" key="3">
    <source>
        <dbReference type="ARBA" id="ARBA00022840"/>
    </source>
</evidence>
<dbReference type="Gene3D" id="3.40.50.620">
    <property type="entry name" value="HUPs"/>
    <property type="match status" value="1"/>
</dbReference>
<dbReference type="InterPro" id="IPR009080">
    <property type="entry name" value="tRNAsynth_Ia_anticodon-bd"/>
</dbReference>
<dbReference type="EMBL" id="VXBL01007702">
    <property type="protein sequence ID" value="NXO57581.1"/>
    <property type="molecule type" value="Genomic_DNA"/>
</dbReference>
<keyword evidence="5" id="KW-0030">Aminoacyl-tRNA synthetase</keyword>
<sequence length="147" mass="16473">GKFSKSRGVGVFGDMAKDTGIPADIWRFYLLYLRPEGQDSAFSWSDLMLKNNSELLNNLGNFINRAGMFVCKFFGGTVPNMVLTPDDKRLLARVTLQLHQYHQLLERVRWVAKTPGLGQDIIVTRVGGQRPDLQQALSPPLTPSQNP</sequence>
<dbReference type="PANTHER" id="PTHR45765">
    <property type="entry name" value="METHIONINE--TRNA LIGASE"/>
    <property type="match status" value="1"/>
</dbReference>
<dbReference type="InterPro" id="IPR023458">
    <property type="entry name" value="Met-tRNA_ligase_1"/>
</dbReference>
<dbReference type="InterPro" id="IPR015413">
    <property type="entry name" value="Methionyl/Leucyl_tRNA_Synth"/>
</dbReference>
<reference evidence="7 8" key="1">
    <citation type="submission" date="2019-09" db="EMBL/GenBank/DDBJ databases">
        <title>Bird 10,000 Genomes (B10K) Project - Family phase.</title>
        <authorList>
            <person name="Zhang G."/>
        </authorList>
    </citation>
    <scope>NUCLEOTIDE SEQUENCE [LARGE SCALE GENOMIC DNA]</scope>
    <source>
        <strain evidence="7">B10K-DU-002-11</strain>
        <tissue evidence="7">Muscle</tissue>
    </source>
</reference>
<feature type="non-terminal residue" evidence="7">
    <location>
        <position position="147"/>
    </location>
</feature>
<dbReference type="PANTHER" id="PTHR45765:SF1">
    <property type="entry name" value="METHIONINE--TRNA LIGASE, CYTOPLASMIC"/>
    <property type="match status" value="1"/>
</dbReference>
<dbReference type="Pfam" id="PF09334">
    <property type="entry name" value="tRNA-synt_1g"/>
    <property type="match status" value="1"/>
</dbReference>